<dbReference type="EMBL" id="LR798256">
    <property type="protein sequence ID" value="CAB5217988.1"/>
    <property type="molecule type" value="Genomic_DNA"/>
</dbReference>
<organism evidence="1">
    <name type="scientific">uncultured Caudovirales phage</name>
    <dbReference type="NCBI Taxonomy" id="2100421"/>
    <lineage>
        <taxon>Viruses</taxon>
        <taxon>Duplodnaviria</taxon>
        <taxon>Heunggongvirae</taxon>
        <taxon>Uroviricota</taxon>
        <taxon>Caudoviricetes</taxon>
        <taxon>Peduoviridae</taxon>
        <taxon>Maltschvirus</taxon>
        <taxon>Maltschvirus maltsch</taxon>
    </lineage>
</organism>
<evidence type="ECO:0000313" key="1">
    <source>
        <dbReference type="EMBL" id="CAB5217988.1"/>
    </source>
</evidence>
<protein>
    <submittedName>
        <fullName evidence="1">Uncharacterized protein</fullName>
    </submittedName>
</protein>
<name>A0A6J7WMH1_9CAUD</name>
<gene>
    <name evidence="1" type="ORF">UFOVP207_51</name>
</gene>
<proteinExistence type="predicted"/>
<sequence>MKSEVKEVEFKTPNKKQILKDTALDIIEKFKQEHEENWKLECYEAIDNEIMKFQGSLEYWKGIRKLIK</sequence>
<reference evidence="1" key="1">
    <citation type="submission" date="2020-05" db="EMBL/GenBank/DDBJ databases">
        <authorList>
            <person name="Chiriac C."/>
            <person name="Salcher M."/>
            <person name="Ghai R."/>
            <person name="Kavagutti S V."/>
        </authorList>
    </citation>
    <scope>NUCLEOTIDE SEQUENCE</scope>
</reference>
<accession>A0A6J7WMH1</accession>